<protein>
    <submittedName>
        <fullName evidence="2">Uncharacterized protein</fullName>
    </submittedName>
</protein>
<gene>
    <name evidence="2" type="ORF">FZEAL_4355</name>
</gene>
<reference evidence="2" key="2">
    <citation type="submission" date="2020-05" db="EMBL/GenBank/DDBJ databases">
        <authorList>
            <person name="Kim H.-S."/>
            <person name="Proctor R.H."/>
            <person name="Brown D.W."/>
        </authorList>
    </citation>
    <scope>NUCLEOTIDE SEQUENCE</scope>
    <source>
        <strain evidence="2">NRRL 22465</strain>
    </source>
</reference>
<keyword evidence="3" id="KW-1185">Reference proteome</keyword>
<proteinExistence type="predicted"/>
<feature type="region of interest" description="Disordered" evidence="1">
    <location>
        <begin position="24"/>
        <end position="48"/>
    </location>
</feature>
<feature type="non-terminal residue" evidence="2">
    <location>
        <position position="48"/>
    </location>
</feature>
<evidence type="ECO:0000313" key="3">
    <source>
        <dbReference type="Proteomes" id="UP000635477"/>
    </source>
</evidence>
<name>A0A8H4ULW1_9HYPO</name>
<comment type="caution">
    <text evidence="2">The sequence shown here is derived from an EMBL/GenBank/DDBJ whole genome shotgun (WGS) entry which is preliminary data.</text>
</comment>
<organism evidence="2 3">
    <name type="scientific">Fusarium zealandicum</name>
    <dbReference type="NCBI Taxonomy" id="1053134"/>
    <lineage>
        <taxon>Eukaryota</taxon>
        <taxon>Fungi</taxon>
        <taxon>Dikarya</taxon>
        <taxon>Ascomycota</taxon>
        <taxon>Pezizomycotina</taxon>
        <taxon>Sordariomycetes</taxon>
        <taxon>Hypocreomycetidae</taxon>
        <taxon>Hypocreales</taxon>
        <taxon>Nectriaceae</taxon>
        <taxon>Fusarium</taxon>
        <taxon>Fusarium staphyleae species complex</taxon>
    </lineage>
</organism>
<dbReference type="AlphaFoldDB" id="A0A8H4ULW1"/>
<evidence type="ECO:0000313" key="2">
    <source>
        <dbReference type="EMBL" id="KAF4979447.1"/>
    </source>
</evidence>
<reference evidence="2" key="1">
    <citation type="journal article" date="2020" name="BMC Genomics">
        <title>Correction to: Identification and distribution of gene clusters required for synthesis of sphingolipid metabolism inhibitors in diverse species of the filamentous fungus Fusarium.</title>
        <authorList>
            <person name="Kim H.S."/>
            <person name="Lohmar J.M."/>
            <person name="Busman M."/>
            <person name="Brown D.W."/>
            <person name="Naumann T.A."/>
            <person name="Divon H.H."/>
            <person name="Lysoe E."/>
            <person name="Uhlig S."/>
            <person name="Proctor R.H."/>
        </authorList>
    </citation>
    <scope>NUCLEOTIDE SEQUENCE</scope>
    <source>
        <strain evidence="2">NRRL 22465</strain>
    </source>
</reference>
<dbReference type="EMBL" id="JABEYC010000295">
    <property type="protein sequence ID" value="KAF4979447.1"/>
    <property type="molecule type" value="Genomic_DNA"/>
</dbReference>
<accession>A0A8H4ULW1</accession>
<evidence type="ECO:0000256" key="1">
    <source>
        <dbReference type="SAM" id="MobiDB-lite"/>
    </source>
</evidence>
<sequence>MDGSRAVSVAASAPDPADHGALGVGFAGAGDAAGSDTIKRRAPIACRR</sequence>
<dbReference type="Proteomes" id="UP000635477">
    <property type="component" value="Unassembled WGS sequence"/>
</dbReference>